<dbReference type="PROSITE" id="PS50042">
    <property type="entry name" value="CNMP_BINDING_3"/>
    <property type="match status" value="1"/>
</dbReference>
<dbReference type="Gene3D" id="2.60.120.10">
    <property type="entry name" value="Jelly Rolls"/>
    <property type="match status" value="1"/>
</dbReference>
<accession>A0A1E5SZR0</accession>
<dbReference type="SUPFAM" id="SSF51206">
    <property type="entry name" value="cAMP-binding domain-like"/>
    <property type="match status" value="1"/>
</dbReference>
<dbReference type="AlphaFoldDB" id="A0A1E5SZR0"/>
<dbReference type="RefSeq" id="WP_069836116.1">
    <property type="nucleotide sequence ID" value="NZ_MDGQ01000005.1"/>
</dbReference>
<evidence type="ECO:0000313" key="3">
    <source>
        <dbReference type="Proteomes" id="UP000095552"/>
    </source>
</evidence>
<protein>
    <recommendedName>
        <fullName evidence="1">Cyclic nucleotide-binding domain-containing protein</fullName>
    </recommendedName>
</protein>
<sequence length="199" mass="23443">MQDLPNAYDLIYKNVARFIDLTDEEKGLFKSFLKEGNAKRTEFILQPGEITNYEYFVVKGCLKVYSVDNNGAEHVSMFAIEDFWTGDMASFMLRQPSTYFIKALEDSEFLMLSKQNFERLFEELPKFERFYRNLYQRSLVSYISRTNQGISLTAEERYEIFLNKYPQIANRIKQKDLAAYLGITPEFLSMIRSKISKNL</sequence>
<organism evidence="2 3">
    <name type="scientific">Roseivirga misakiensis</name>
    <dbReference type="NCBI Taxonomy" id="1563681"/>
    <lineage>
        <taxon>Bacteria</taxon>
        <taxon>Pseudomonadati</taxon>
        <taxon>Bacteroidota</taxon>
        <taxon>Cytophagia</taxon>
        <taxon>Cytophagales</taxon>
        <taxon>Roseivirgaceae</taxon>
        <taxon>Roseivirga</taxon>
    </lineage>
</organism>
<proteinExistence type="predicted"/>
<dbReference type="Proteomes" id="UP000095552">
    <property type="component" value="Unassembled WGS sequence"/>
</dbReference>
<reference evidence="2 3" key="1">
    <citation type="submission" date="2016-08" db="EMBL/GenBank/DDBJ databases">
        <title>Draft genome of Fabibacter sp. strain SK-8.</title>
        <authorList>
            <person name="Wong S.-K."/>
            <person name="Hamasaki K."/>
            <person name="Yoshizawa S."/>
        </authorList>
    </citation>
    <scope>NUCLEOTIDE SEQUENCE [LARGE SCALE GENOMIC DNA]</scope>
    <source>
        <strain evidence="2 3">SK-8</strain>
    </source>
</reference>
<dbReference type="InterPro" id="IPR014710">
    <property type="entry name" value="RmlC-like_jellyroll"/>
</dbReference>
<comment type="caution">
    <text evidence="2">The sequence shown here is derived from an EMBL/GenBank/DDBJ whole genome shotgun (WGS) entry which is preliminary data.</text>
</comment>
<dbReference type="InterPro" id="IPR018490">
    <property type="entry name" value="cNMP-bd_dom_sf"/>
</dbReference>
<dbReference type="InterPro" id="IPR000595">
    <property type="entry name" value="cNMP-bd_dom"/>
</dbReference>
<dbReference type="EMBL" id="MDGQ01000005">
    <property type="protein sequence ID" value="OEK04612.1"/>
    <property type="molecule type" value="Genomic_DNA"/>
</dbReference>
<evidence type="ECO:0000313" key="2">
    <source>
        <dbReference type="EMBL" id="OEK04612.1"/>
    </source>
</evidence>
<dbReference type="CDD" id="cd00038">
    <property type="entry name" value="CAP_ED"/>
    <property type="match status" value="1"/>
</dbReference>
<evidence type="ECO:0000259" key="1">
    <source>
        <dbReference type="PROSITE" id="PS50042"/>
    </source>
</evidence>
<keyword evidence="3" id="KW-1185">Reference proteome</keyword>
<name>A0A1E5SZR0_9BACT</name>
<dbReference type="STRING" id="1563681.BFP71_14235"/>
<gene>
    <name evidence="2" type="ORF">BFP71_14235</name>
</gene>
<dbReference type="OrthoDB" id="667553at2"/>
<feature type="domain" description="Cyclic nucleotide-binding" evidence="1">
    <location>
        <begin position="17"/>
        <end position="138"/>
    </location>
</feature>
<dbReference type="Pfam" id="PF00027">
    <property type="entry name" value="cNMP_binding"/>
    <property type="match status" value="1"/>
</dbReference>